<sequence length="55" mass="6538">MILKSSKKMKMELEALEKQWAEYEAMTKVGEEEEKSVETEWGRIKDFISSINRKI</sequence>
<dbReference type="EMBL" id="JARKNE010000010">
    <property type="protein sequence ID" value="KAK5794992.1"/>
    <property type="molecule type" value="Genomic_DNA"/>
</dbReference>
<evidence type="ECO:0000313" key="1">
    <source>
        <dbReference type="EMBL" id="KAK5794992.1"/>
    </source>
</evidence>
<organism evidence="1 2">
    <name type="scientific">Gossypium arboreum</name>
    <name type="common">Tree cotton</name>
    <name type="synonym">Gossypium nanking</name>
    <dbReference type="NCBI Taxonomy" id="29729"/>
    <lineage>
        <taxon>Eukaryota</taxon>
        <taxon>Viridiplantae</taxon>
        <taxon>Streptophyta</taxon>
        <taxon>Embryophyta</taxon>
        <taxon>Tracheophyta</taxon>
        <taxon>Spermatophyta</taxon>
        <taxon>Magnoliopsida</taxon>
        <taxon>eudicotyledons</taxon>
        <taxon>Gunneridae</taxon>
        <taxon>Pentapetalae</taxon>
        <taxon>rosids</taxon>
        <taxon>malvids</taxon>
        <taxon>Malvales</taxon>
        <taxon>Malvaceae</taxon>
        <taxon>Malvoideae</taxon>
        <taxon>Gossypium</taxon>
    </lineage>
</organism>
<keyword evidence="2" id="KW-1185">Reference proteome</keyword>
<comment type="caution">
    <text evidence="1">The sequence shown here is derived from an EMBL/GenBank/DDBJ whole genome shotgun (WGS) entry which is preliminary data.</text>
</comment>
<name>A0ABR0NIZ8_GOSAR</name>
<gene>
    <name evidence="1" type="ORF">PVK06_036246</name>
</gene>
<accession>A0ABR0NIZ8</accession>
<dbReference type="Proteomes" id="UP001358586">
    <property type="component" value="Chromosome 10"/>
</dbReference>
<proteinExistence type="predicted"/>
<reference evidence="1 2" key="1">
    <citation type="submission" date="2023-03" db="EMBL/GenBank/DDBJ databases">
        <title>WGS of Gossypium arboreum.</title>
        <authorList>
            <person name="Yu D."/>
        </authorList>
    </citation>
    <scope>NUCLEOTIDE SEQUENCE [LARGE SCALE GENOMIC DNA]</scope>
    <source>
        <tissue evidence="1">Leaf</tissue>
    </source>
</reference>
<protein>
    <submittedName>
        <fullName evidence="1">Uncharacterized protein</fullName>
    </submittedName>
</protein>
<evidence type="ECO:0000313" key="2">
    <source>
        <dbReference type="Proteomes" id="UP001358586"/>
    </source>
</evidence>